<evidence type="ECO:0000313" key="4">
    <source>
        <dbReference type="Proteomes" id="UP000243778"/>
    </source>
</evidence>
<name>A0A2W5CUI1_9PSED</name>
<dbReference type="OrthoDB" id="7014001at2"/>
<sequence length="114" mass="13010">MSITSADICHAADQLNGFVGFNTKTGKHIVRFSEDSFGMDVAEESITPACEFVWREQDEQVMNLSRVRLQILLEQNVNDRLNVSEPLLAYMRRQELPEIAAQRRLKTVEETPAN</sequence>
<dbReference type="RefSeq" id="WP_090231793.1">
    <property type="nucleotide sequence ID" value="NZ_FNNU01000010.1"/>
</dbReference>
<reference evidence="3" key="1">
    <citation type="submission" date="2016-10" db="EMBL/GenBank/DDBJ databases">
        <authorList>
            <person name="de Groot N.N."/>
        </authorList>
    </citation>
    <scope>NUCLEOTIDE SEQUENCE [LARGE SCALE GENOMIC DNA]</scope>
    <source>
        <strain evidence="3">NRRL B-59562</strain>
    </source>
</reference>
<dbReference type="EMBL" id="QFOH01000037">
    <property type="protein sequence ID" value="PZP21044.1"/>
    <property type="molecule type" value="Genomic_DNA"/>
</dbReference>
<evidence type="ECO:0000313" key="2">
    <source>
        <dbReference type="EMBL" id="PZP21044.1"/>
    </source>
</evidence>
<dbReference type="AlphaFoldDB" id="A0A2W5CUI1"/>
<dbReference type="InterPro" id="IPR036808">
    <property type="entry name" value="PA1123-like_sf"/>
</dbReference>
<accession>A0A2W5CUI1</accession>
<dbReference type="Proteomes" id="UP000243778">
    <property type="component" value="Unassembled WGS sequence"/>
</dbReference>
<dbReference type="Proteomes" id="UP000249198">
    <property type="component" value="Unassembled WGS sequence"/>
</dbReference>
<organism evidence="2 5">
    <name type="scientific">Pseudomonas kuykendallii</name>
    <dbReference type="NCBI Taxonomy" id="1007099"/>
    <lineage>
        <taxon>Bacteria</taxon>
        <taxon>Pseudomonadati</taxon>
        <taxon>Pseudomonadota</taxon>
        <taxon>Gammaproteobacteria</taxon>
        <taxon>Pseudomonadales</taxon>
        <taxon>Pseudomonadaceae</taxon>
        <taxon>Pseudomonas</taxon>
    </lineage>
</organism>
<reference evidence="4" key="2">
    <citation type="submission" date="2016-10" db="EMBL/GenBank/DDBJ databases">
        <authorList>
            <person name="Varghese N."/>
            <person name="Submissions S."/>
        </authorList>
    </citation>
    <scope>NUCLEOTIDE SEQUENCE [LARGE SCALE GENOMIC DNA]</scope>
    <source>
        <strain evidence="4">NRRL B-59562</strain>
    </source>
</reference>
<keyword evidence="4" id="KW-1185">Reference proteome</keyword>
<dbReference type="EMBL" id="FNNU01000010">
    <property type="protein sequence ID" value="SDY04269.1"/>
    <property type="molecule type" value="Genomic_DNA"/>
</dbReference>
<dbReference type="SUPFAM" id="SSF160477">
    <property type="entry name" value="PA1123-like"/>
    <property type="match status" value="1"/>
</dbReference>
<proteinExistence type="predicted"/>
<evidence type="ECO:0000259" key="1">
    <source>
        <dbReference type="Pfam" id="PF09634"/>
    </source>
</evidence>
<dbReference type="Gene3D" id="3.90.1650.10">
    <property type="entry name" value="PA1123-like"/>
    <property type="match status" value="1"/>
</dbReference>
<dbReference type="InterPro" id="IPR023117">
    <property type="entry name" value="PA1123-like_domain"/>
</dbReference>
<gene>
    <name evidence="2" type="ORF">DI599_20425</name>
    <name evidence="3" type="ORF">SAMN05216287_4395</name>
</gene>
<accession>A0A1H3GPM6</accession>
<evidence type="ECO:0000313" key="3">
    <source>
        <dbReference type="EMBL" id="SDY04269.1"/>
    </source>
</evidence>
<evidence type="ECO:0000313" key="5">
    <source>
        <dbReference type="Proteomes" id="UP000249198"/>
    </source>
</evidence>
<dbReference type="Pfam" id="PF09634">
    <property type="entry name" value="DUF2025"/>
    <property type="match status" value="1"/>
</dbReference>
<protein>
    <submittedName>
        <fullName evidence="2">DUF2025 domain-containing protein</fullName>
    </submittedName>
</protein>
<reference evidence="2 5" key="3">
    <citation type="submission" date="2017-08" db="EMBL/GenBank/DDBJ databases">
        <title>Infants hospitalized years apart are colonized by the same room-sourced microbial strains.</title>
        <authorList>
            <person name="Brooks B."/>
            <person name="Olm M.R."/>
            <person name="Firek B.A."/>
            <person name="Baker R."/>
            <person name="Thomas B.C."/>
            <person name="Morowitz M.J."/>
            <person name="Banfield J.F."/>
        </authorList>
    </citation>
    <scope>NUCLEOTIDE SEQUENCE [LARGE SCALE GENOMIC DNA]</scope>
    <source>
        <strain evidence="2">S2_009_000_R2_77</strain>
    </source>
</reference>
<feature type="domain" description="PA1123-like" evidence="1">
    <location>
        <begin position="1"/>
        <end position="105"/>
    </location>
</feature>